<reference evidence="2 3" key="1">
    <citation type="submission" date="2020-04" db="EMBL/GenBank/DDBJ databases">
        <title>Luteolibacter sp. G-1-1-1 isolated from soil.</title>
        <authorList>
            <person name="Dahal R.H."/>
        </authorList>
    </citation>
    <scope>NUCLEOTIDE SEQUENCE [LARGE SCALE GENOMIC DNA]</scope>
    <source>
        <strain evidence="2 3">G-1-1-1</strain>
    </source>
</reference>
<protein>
    <recommendedName>
        <fullName evidence="1">Bacteriophage tail tape measure C-terminal domain-containing protein</fullName>
    </recommendedName>
</protein>
<dbReference type="Pfam" id="PF09718">
    <property type="entry name" value="Tape_meas_lam_C"/>
    <property type="match status" value="1"/>
</dbReference>
<dbReference type="KEGG" id="luo:HHL09_05355"/>
<name>A0A858RF82_9BACT</name>
<sequence length="280" mass="29116">MALLGTLQVGMALETASFGTQFNSFTKDIGKRADRFSKTLSGMTSVGSLLGGTDLGAYPAPGIDVVSRFSSSFASSMGGSTQTRFNEFTKSIQEGAIKVKSTWTSAMKHVGRAFDEFVKTGKLNFSDLVRSIIAELASAALKNAFNGLLQGIMGISGSGAGGGSLFSGIGSIFGSIVGGFGSFEGGGYTGNGPRAGGLDGRGGRLAMIHPQETVIDHTRVKKAADRSRRGDILVSTPITLMPGVSKEELAEILPMLKRDIIDSIPRLIAQGGRYAGAYGQ</sequence>
<keyword evidence="3" id="KW-1185">Reference proteome</keyword>
<accession>A0A858RF82</accession>
<evidence type="ECO:0000259" key="1">
    <source>
        <dbReference type="Pfam" id="PF09718"/>
    </source>
</evidence>
<evidence type="ECO:0000313" key="3">
    <source>
        <dbReference type="Proteomes" id="UP000501812"/>
    </source>
</evidence>
<organism evidence="2 3">
    <name type="scientific">Luteolibacter luteus</name>
    <dbReference type="NCBI Taxonomy" id="2728835"/>
    <lineage>
        <taxon>Bacteria</taxon>
        <taxon>Pseudomonadati</taxon>
        <taxon>Verrucomicrobiota</taxon>
        <taxon>Verrucomicrobiia</taxon>
        <taxon>Verrucomicrobiales</taxon>
        <taxon>Verrucomicrobiaceae</taxon>
        <taxon>Luteolibacter</taxon>
    </lineage>
</organism>
<evidence type="ECO:0000313" key="2">
    <source>
        <dbReference type="EMBL" id="QJE95224.1"/>
    </source>
</evidence>
<dbReference type="RefSeq" id="WP_169453448.1">
    <property type="nucleotide sequence ID" value="NZ_CP051774.1"/>
</dbReference>
<proteinExistence type="predicted"/>
<dbReference type="InterPro" id="IPR006431">
    <property type="entry name" value="Phage_tape_meas_C"/>
</dbReference>
<dbReference type="AlphaFoldDB" id="A0A858RF82"/>
<feature type="domain" description="Bacteriophage tail tape measure C-terminal" evidence="1">
    <location>
        <begin position="85"/>
        <end position="149"/>
    </location>
</feature>
<dbReference type="EMBL" id="CP051774">
    <property type="protein sequence ID" value="QJE95224.1"/>
    <property type="molecule type" value="Genomic_DNA"/>
</dbReference>
<dbReference type="Proteomes" id="UP000501812">
    <property type="component" value="Chromosome"/>
</dbReference>
<gene>
    <name evidence="2" type="ORF">HHL09_05355</name>
</gene>